<organism evidence="1">
    <name type="scientific">Candidatus Kentrum sp. TC</name>
    <dbReference type="NCBI Taxonomy" id="2126339"/>
    <lineage>
        <taxon>Bacteria</taxon>
        <taxon>Pseudomonadati</taxon>
        <taxon>Pseudomonadota</taxon>
        <taxon>Gammaproteobacteria</taxon>
        <taxon>Candidatus Kentrum</taxon>
    </lineage>
</organism>
<proteinExistence type="predicted"/>
<protein>
    <submittedName>
        <fullName evidence="1">Uncharacterized protein</fullName>
    </submittedName>
</protein>
<reference evidence="1" key="1">
    <citation type="submission" date="2019-02" db="EMBL/GenBank/DDBJ databases">
        <authorList>
            <person name="Gruber-Vodicka R. H."/>
            <person name="Seah K. B. B."/>
        </authorList>
    </citation>
    <scope>NUCLEOTIDE SEQUENCE</scope>
    <source>
        <strain evidence="1">BECK_BZ123</strain>
    </source>
</reference>
<accession>A0A450ZF19</accession>
<dbReference type="AlphaFoldDB" id="A0A450ZF19"/>
<gene>
    <name evidence="1" type="ORF">BECKTC1821D_GA0114238_11711</name>
</gene>
<dbReference type="EMBL" id="CAADFS010000171">
    <property type="protein sequence ID" value="VFK52358.1"/>
    <property type="molecule type" value="Genomic_DNA"/>
</dbReference>
<name>A0A450ZF19_9GAMM</name>
<evidence type="ECO:0000313" key="1">
    <source>
        <dbReference type="EMBL" id="VFK52358.1"/>
    </source>
</evidence>
<sequence>MERNHSSVSTLNDFVCGFRYARDVEKFHNGLPKRLEEFGLSTAPEKTGILRFSRFHPSMKRRFGFLSLELYWHKDRKGIAESRAQDCAQEVTRSM</sequence>